<keyword evidence="2" id="KW-1185">Reference proteome</keyword>
<comment type="caution">
    <text evidence="1">The sequence shown here is derived from an EMBL/GenBank/DDBJ whole genome shotgun (WGS) entry which is preliminary data.</text>
</comment>
<evidence type="ECO:0000313" key="2">
    <source>
        <dbReference type="Proteomes" id="UP000821865"/>
    </source>
</evidence>
<reference evidence="1" key="1">
    <citation type="submission" date="2020-05" db="EMBL/GenBank/DDBJ databases">
        <title>Large-scale comparative analyses of tick genomes elucidate their genetic diversity and vector capacities.</title>
        <authorList>
            <person name="Jia N."/>
            <person name="Wang J."/>
            <person name="Shi W."/>
            <person name="Du L."/>
            <person name="Sun Y."/>
            <person name="Zhan W."/>
            <person name="Jiang J."/>
            <person name="Wang Q."/>
            <person name="Zhang B."/>
            <person name="Ji P."/>
            <person name="Sakyi L.B."/>
            <person name="Cui X."/>
            <person name="Yuan T."/>
            <person name="Jiang B."/>
            <person name="Yang W."/>
            <person name="Lam T.T.-Y."/>
            <person name="Chang Q."/>
            <person name="Ding S."/>
            <person name="Wang X."/>
            <person name="Zhu J."/>
            <person name="Ruan X."/>
            <person name="Zhao L."/>
            <person name="Wei J."/>
            <person name="Que T."/>
            <person name="Du C."/>
            <person name="Cheng J."/>
            <person name="Dai P."/>
            <person name="Han X."/>
            <person name="Huang E."/>
            <person name="Gao Y."/>
            <person name="Liu J."/>
            <person name="Shao H."/>
            <person name="Ye R."/>
            <person name="Li L."/>
            <person name="Wei W."/>
            <person name="Wang X."/>
            <person name="Wang C."/>
            <person name="Yang T."/>
            <person name="Huo Q."/>
            <person name="Li W."/>
            <person name="Guo W."/>
            <person name="Chen H."/>
            <person name="Zhou L."/>
            <person name="Ni X."/>
            <person name="Tian J."/>
            <person name="Zhou Y."/>
            <person name="Sheng Y."/>
            <person name="Liu T."/>
            <person name="Pan Y."/>
            <person name="Xia L."/>
            <person name="Li J."/>
            <person name="Zhao F."/>
            <person name="Cao W."/>
        </authorList>
    </citation>
    <scope>NUCLEOTIDE SEQUENCE</scope>
    <source>
        <strain evidence="1">Dsil-2018</strain>
    </source>
</reference>
<sequence length="104" mass="11084">MHPMHHEERGKARARALHANYGKYNGAVYVDVAEYKDKDAIVIAVVDGRGRSVTSGSVETRSSETAKEAAIGLAITNTESDLILSDSKTAIRNLARGTISVTAA</sequence>
<gene>
    <name evidence="1" type="ORF">HPB49_021669</name>
</gene>
<name>A0ACB8DFZ4_DERSI</name>
<organism evidence="1 2">
    <name type="scientific">Dermacentor silvarum</name>
    <name type="common">Tick</name>
    <dbReference type="NCBI Taxonomy" id="543639"/>
    <lineage>
        <taxon>Eukaryota</taxon>
        <taxon>Metazoa</taxon>
        <taxon>Ecdysozoa</taxon>
        <taxon>Arthropoda</taxon>
        <taxon>Chelicerata</taxon>
        <taxon>Arachnida</taxon>
        <taxon>Acari</taxon>
        <taxon>Parasitiformes</taxon>
        <taxon>Ixodida</taxon>
        <taxon>Ixodoidea</taxon>
        <taxon>Ixodidae</taxon>
        <taxon>Rhipicephalinae</taxon>
        <taxon>Dermacentor</taxon>
    </lineage>
</organism>
<accession>A0ACB8DFZ4</accession>
<proteinExistence type="predicted"/>
<protein>
    <submittedName>
        <fullName evidence="1">Uncharacterized protein</fullName>
    </submittedName>
</protein>
<dbReference type="EMBL" id="CM023471">
    <property type="protein sequence ID" value="KAH7967041.1"/>
    <property type="molecule type" value="Genomic_DNA"/>
</dbReference>
<dbReference type="Proteomes" id="UP000821865">
    <property type="component" value="Chromosome 2"/>
</dbReference>
<evidence type="ECO:0000313" key="1">
    <source>
        <dbReference type="EMBL" id="KAH7967041.1"/>
    </source>
</evidence>